<name>A0ABX9TK16_9PSEU</name>
<keyword evidence="2" id="KW-0503">Monooxygenase</keyword>
<dbReference type="EMBL" id="RBXX01000002">
    <property type="protein sequence ID" value="RKT87392.1"/>
    <property type="molecule type" value="Genomic_DNA"/>
</dbReference>
<dbReference type="GO" id="GO:0004497">
    <property type="term" value="F:monooxygenase activity"/>
    <property type="evidence" value="ECO:0007669"/>
    <property type="project" value="UniProtKB-KW"/>
</dbReference>
<comment type="caution">
    <text evidence="2">The sequence shown here is derived from an EMBL/GenBank/DDBJ whole genome shotgun (WGS) entry which is preliminary data.</text>
</comment>
<evidence type="ECO:0000259" key="1">
    <source>
        <dbReference type="PROSITE" id="PS51725"/>
    </source>
</evidence>
<dbReference type="InterPro" id="IPR011008">
    <property type="entry name" value="Dimeric_a/b-barrel"/>
</dbReference>
<dbReference type="InterPro" id="IPR007138">
    <property type="entry name" value="ABM_dom"/>
</dbReference>
<dbReference type="PROSITE" id="PS51725">
    <property type="entry name" value="ABM"/>
    <property type="match status" value="1"/>
</dbReference>
<dbReference type="Pfam" id="PF03992">
    <property type="entry name" value="ABM"/>
    <property type="match status" value="1"/>
</dbReference>
<dbReference type="Gene3D" id="3.30.70.100">
    <property type="match status" value="1"/>
</dbReference>
<keyword evidence="3" id="KW-1185">Reference proteome</keyword>
<evidence type="ECO:0000313" key="2">
    <source>
        <dbReference type="EMBL" id="RKT87392.1"/>
    </source>
</evidence>
<protein>
    <submittedName>
        <fullName evidence="2">Antibiotic biosynthesis monooxygenase</fullName>
    </submittedName>
</protein>
<evidence type="ECO:0000313" key="3">
    <source>
        <dbReference type="Proteomes" id="UP000270697"/>
    </source>
</evidence>
<organism evidence="2 3">
    <name type="scientific">Saccharopolyspora antimicrobica</name>
    <dbReference type="NCBI Taxonomy" id="455193"/>
    <lineage>
        <taxon>Bacteria</taxon>
        <taxon>Bacillati</taxon>
        <taxon>Actinomycetota</taxon>
        <taxon>Actinomycetes</taxon>
        <taxon>Pseudonocardiales</taxon>
        <taxon>Pseudonocardiaceae</taxon>
        <taxon>Saccharopolyspora</taxon>
    </lineage>
</organism>
<feature type="domain" description="ABM" evidence="1">
    <location>
        <begin position="18"/>
        <end position="84"/>
    </location>
</feature>
<keyword evidence="2" id="KW-0560">Oxidoreductase</keyword>
<reference evidence="2 3" key="1">
    <citation type="submission" date="2018-10" db="EMBL/GenBank/DDBJ databases">
        <title>Sequencing the genomes of 1000 actinobacteria strains.</title>
        <authorList>
            <person name="Klenk H.-P."/>
        </authorList>
    </citation>
    <scope>NUCLEOTIDE SEQUENCE [LARGE SCALE GENOMIC DNA]</scope>
    <source>
        <strain evidence="2 3">DSM 45119</strain>
    </source>
</reference>
<sequence>MSLTAGAFASDIFRRRRLRAVFTLRFADGARDRFIAAYQEIRHQVVLLDGCHGDGARESTAAPQEWMITEEWAILEHFQQWETA</sequence>
<dbReference type="Proteomes" id="UP000270697">
    <property type="component" value="Unassembled WGS sequence"/>
</dbReference>
<proteinExistence type="predicted"/>
<dbReference type="SUPFAM" id="SSF54909">
    <property type="entry name" value="Dimeric alpha+beta barrel"/>
    <property type="match status" value="1"/>
</dbReference>
<accession>A0ABX9TK16</accession>
<gene>
    <name evidence="2" type="ORF">ATL45_5808</name>
</gene>